<feature type="region of interest" description="Disordered" evidence="1">
    <location>
        <begin position="1"/>
        <end position="47"/>
    </location>
</feature>
<dbReference type="HOGENOM" id="CLU_2444346_0_0_1"/>
<accession>A0A0D3GRD3</accession>
<dbReference type="Proteomes" id="UP000026960">
    <property type="component" value="Chromosome 7"/>
</dbReference>
<dbReference type="AlphaFoldDB" id="A0A0D3GRD3"/>
<feature type="compositionally biased region" description="Low complexity" evidence="1">
    <location>
        <begin position="17"/>
        <end position="26"/>
    </location>
</feature>
<dbReference type="PaxDb" id="65489-OBART07G15510.1"/>
<dbReference type="Gramene" id="OBART07G15510.1">
    <property type="protein sequence ID" value="OBART07G15510.1"/>
    <property type="gene ID" value="OBART07G15510"/>
</dbReference>
<protein>
    <submittedName>
        <fullName evidence="2">Uncharacterized protein</fullName>
    </submittedName>
</protein>
<name>A0A0D3GRD3_9ORYZ</name>
<proteinExistence type="predicted"/>
<evidence type="ECO:0000313" key="3">
    <source>
        <dbReference type="Proteomes" id="UP000026960"/>
    </source>
</evidence>
<dbReference type="EnsemblPlants" id="OBART07G15510.1">
    <property type="protein sequence ID" value="OBART07G15510.1"/>
    <property type="gene ID" value="OBART07G15510"/>
</dbReference>
<reference evidence="2" key="2">
    <citation type="submission" date="2015-03" db="UniProtKB">
        <authorList>
            <consortium name="EnsemblPlants"/>
        </authorList>
    </citation>
    <scope>IDENTIFICATION</scope>
</reference>
<evidence type="ECO:0000313" key="2">
    <source>
        <dbReference type="EnsemblPlants" id="OBART07G15510.1"/>
    </source>
</evidence>
<evidence type="ECO:0000256" key="1">
    <source>
        <dbReference type="SAM" id="MobiDB-lite"/>
    </source>
</evidence>
<reference evidence="2" key="1">
    <citation type="journal article" date="2009" name="Rice">
        <title>De Novo Next Generation Sequencing of Plant Genomes.</title>
        <authorList>
            <person name="Rounsley S."/>
            <person name="Marri P.R."/>
            <person name="Yu Y."/>
            <person name="He R."/>
            <person name="Sisneros N."/>
            <person name="Goicoechea J.L."/>
            <person name="Lee S.J."/>
            <person name="Angelova A."/>
            <person name="Kudrna D."/>
            <person name="Luo M."/>
            <person name="Affourtit J."/>
            <person name="Desany B."/>
            <person name="Knight J."/>
            <person name="Niazi F."/>
            <person name="Egholm M."/>
            <person name="Wing R.A."/>
        </authorList>
    </citation>
    <scope>NUCLEOTIDE SEQUENCE [LARGE SCALE GENOMIC DNA]</scope>
    <source>
        <strain evidence="2">cv. IRGC 105608</strain>
    </source>
</reference>
<sequence>MLLDSAVARAPQPPLLSSPTPTSSSPIHPAANALHRSSNNPPPPIAATLPVLPPPALYPLRAPSAREQGVAVPIGWHTLCGSDDDRLVAG</sequence>
<organism evidence="2">
    <name type="scientific">Oryza barthii</name>
    <dbReference type="NCBI Taxonomy" id="65489"/>
    <lineage>
        <taxon>Eukaryota</taxon>
        <taxon>Viridiplantae</taxon>
        <taxon>Streptophyta</taxon>
        <taxon>Embryophyta</taxon>
        <taxon>Tracheophyta</taxon>
        <taxon>Spermatophyta</taxon>
        <taxon>Magnoliopsida</taxon>
        <taxon>Liliopsida</taxon>
        <taxon>Poales</taxon>
        <taxon>Poaceae</taxon>
        <taxon>BOP clade</taxon>
        <taxon>Oryzoideae</taxon>
        <taxon>Oryzeae</taxon>
        <taxon>Oryzinae</taxon>
        <taxon>Oryza</taxon>
    </lineage>
</organism>
<keyword evidence="3" id="KW-1185">Reference proteome</keyword>